<evidence type="ECO:0000259" key="2">
    <source>
        <dbReference type="Pfam" id="PF09368"/>
    </source>
</evidence>
<feature type="compositionally biased region" description="Basic residues" evidence="1">
    <location>
        <begin position="347"/>
        <end position="357"/>
    </location>
</feature>
<evidence type="ECO:0000313" key="3">
    <source>
        <dbReference type="Proteomes" id="UP000038045"/>
    </source>
</evidence>
<dbReference type="Proteomes" id="UP000038045">
    <property type="component" value="Unplaced"/>
</dbReference>
<feature type="compositionally biased region" description="Basic and acidic residues" evidence="1">
    <location>
        <begin position="292"/>
        <end position="303"/>
    </location>
</feature>
<dbReference type="AlphaFoldDB" id="A0A0N4Z7Q1"/>
<sequence>MVFKGKKSRTPSKKAPLKEEDAVTHLSDEEIDEAGHEEKDEYKDRIPEDLSLELKESKSTKQKLLKNVMIFNEIDSDDSDENEDEEEENKIDVASDENKSFLDSLDDVQKNIVSDIITVDNVLVLMTYFLFKLDKESTLYQVMNFYRNVGIGAKSYLSFKLFGIVKRDGDVGDSDYKRIMENDVEKIKIFFDIASSFMSEIETVIQMMEEQNEEALSESINILNKADCNELWHVLESNDLVGDDEDESEKELCSDSEGMDSDLEDMLKEQDVDEDVKQEVIEAPKERRIDKKVIENKGHVPDKTKKKKKIPIAKRRDQFYKASQRNHSAVPQVRKEITKHGGEARGIKKTVVKSRKF</sequence>
<dbReference type="STRING" id="131310.A0A0N4Z7Q1"/>
<feature type="region of interest" description="Disordered" evidence="1">
    <location>
        <begin position="1"/>
        <end position="46"/>
    </location>
</feature>
<reference evidence="4" key="1">
    <citation type="submission" date="2017-02" db="UniProtKB">
        <authorList>
            <consortium name="WormBaseParasite"/>
        </authorList>
    </citation>
    <scope>IDENTIFICATION</scope>
</reference>
<evidence type="ECO:0000313" key="4">
    <source>
        <dbReference type="WBParaSite" id="PTRK_0000320300.1"/>
    </source>
</evidence>
<feature type="compositionally biased region" description="Basic residues" evidence="1">
    <location>
        <begin position="1"/>
        <end position="12"/>
    </location>
</feature>
<feature type="domain" description="Sas10 C-terminal" evidence="2">
    <location>
        <begin position="285"/>
        <end position="357"/>
    </location>
</feature>
<feature type="region of interest" description="Disordered" evidence="1">
    <location>
        <begin position="292"/>
        <end position="316"/>
    </location>
</feature>
<feature type="compositionally biased region" description="Basic and acidic residues" evidence="1">
    <location>
        <begin position="16"/>
        <end position="46"/>
    </location>
</feature>
<proteinExistence type="predicted"/>
<feature type="region of interest" description="Disordered" evidence="1">
    <location>
        <begin position="338"/>
        <end position="357"/>
    </location>
</feature>
<name>A0A0N4Z7Q1_PARTI</name>
<keyword evidence="3" id="KW-1185">Reference proteome</keyword>
<evidence type="ECO:0000256" key="1">
    <source>
        <dbReference type="SAM" id="MobiDB-lite"/>
    </source>
</evidence>
<feature type="compositionally biased region" description="Basic residues" evidence="1">
    <location>
        <begin position="304"/>
        <end position="313"/>
    </location>
</feature>
<organism evidence="3 4">
    <name type="scientific">Parastrongyloides trichosuri</name>
    <name type="common">Possum-specific nematode worm</name>
    <dbReference type="NCBI Taxonomy" id="131310"/>
    <lineage>
        <taxon>Eukaryota</taxon>
        <taxon>Metazoa</taxon>
        <taxon>Ecdysozoa</taxon>
        <taxon>Nematoda</taxon>
        <taxon>Chromadorea</taxon>
        <taxon>Rhabditida</taxon>
        <taxon>Tylenchina</taxon>
        <taxon>Panagrolaimomorpha</taxon>
        <taxon>Strongyloidoidea</taxon>
        <taxon>Strongyloididae</taxon>
        <taxon>Parastrongyloides</taxon>
    </lineage>
</organism>
<dbReference type="WBParaSite" id="PTRK_0000320300.1">
    <property type="protein sequence ID" value="PTRK_0000320300.1"/>
    <property type="gene ID" value="PTRK_0000320300"/>
</dbReference>
<protein>
    <submittedName>
        <fullName evidence="4">Sas10 domain-containing protein</fullName>
    </submittedName>
</protein>
<dbReference type="Pfam" id="PF09368">
    <property type="entry name" value="Sas10"/>
    <property type="match status" value="1"/>
</dbReference>
<dbReference type="InterPro" id="IPR018972">
    <property type="entry name" value="Sas10_C_dom"/>
</dbReference>
<accession>A0A0N4Z7Q1</accession>